<dbReference type="PROSITE" id="PS00211">
    <property type="entry name" value="ABC_TRANSPORTER_1"/>
    <property type="match status" value="1"/>
</dbReference>
<dbReference type="InterPro" id="IPR036640">
    <property type="entry name" value="ABC1_TM_sf"/>
</dbReference>
<evidence type="ECO:0000259" key="9">
    <source>
        <dbReference type="PROSITE" id="PS50929"/>
    </source>
</evidence>
<sequence>MSILLDAPLAGQRRALRWGMVCAGGAAMAAIGLLATAGWFLVGAGVAGMAGPLAVAGFNYLLPSAAIRAAAISRTAGRYGERMLGHRAALFALADLRAHLFARMAQNALNGRDPGRSGAMAARFGRDVDLLEDAAIRRVARVGGWMAGAAAGLVMVATLGWRAGLVMALGMVAMRLTARSLAARLPQLQAQVAQAHAAAQGDYADMAGPAADIAVYDLAPQLAAALEGSVSAQAQAERMLARGEGSITASQTMLAGLILALIAANAQASAAMLALGLLAAMAALEIWAGLAAHDARAPQLRQAEARLQAIGAAHPPASVPISTRPMLHIAGRDFSPGARVLLSGPSGIGKTRLLETLAGLRGDAPQTLRVDGVDPRILGLASLRGTFAVMAQDAPLVAGTLADNLALARPGIDQTTMERALWVACAQDIAPLDQWLGGDGAHLSGGQRRRIALARALLAGRPWLLLDEPSEGLDRVTEALLCQRLRQWLDETGTGLVLVSHRPAMAQLANQTVNL</sequence>
<evidence type="ECO:0000256" key="6">
    <source>
        <dbReference type="ARBA" id="ARBA00023136"/>
    </source>
</evidence>
<proteinExistence type="predicted"/>
<evidence type="ECO:0000256" key="2">
    <source>
        <dbReference type="ARBA" id="ARBA00022692"/>
    </source>
</evidence>
<evidence type="ECO:0000256" key="5">
    <source>
        <dbReference type="ARBA" id="ARBA00022989"/>
    </source>
</evidence>
<dbReference type="PROSITE" id="PS50893">
    <property type="entry name" value="ABC_TRANSPORTER_2"/>
    <property type="match status" value="1"/>
</dbReference>
<feature type="transmembrane region" description="Helical" evidence="7">
    <location>
        <begin position="21"/>
        <end position="41"/>
    </location>
</feature>
<feature type="transmembrane region" description="Helical" evidence="7">
    <location>
        <begin position="145"/>
        <end position="174"/>
    </location>
</feature>
<reference evidence="10 11" key="1">
    <citation type="submission" date="2020-08" db="EMBL/GenBank/DDBJ databases">
        <title>Genomic Encyclopedia of Type Strains, Phase IV (KMG-IV): sequencing the most valuable type-strain genomes for metagenomic binning, comparative biology and taxonomic classification.</title>
        <authorList>
            <person name="Goeker M."/>
        </authorList>
    </citation>
    <scope>NUCLEOTIDE SEQUENCE [LARGE SCALE GENOMIC DNA]</scope>
    <source>
        <strain evidence="10 11">DSM 27057</strain>
    </source>
</reference>
<dbReference type="InterPro" id="IPR027417">
    <property type="entry name" value="P-loop_NTPase"/>
</dbReference>
<organism evidence="10 11">
    <name type="scientific">Novosphingobium sediminicola</name>
    <dbReference type="NCBI Taxonomy" id="563162"/>
    <lineage>
        <taxon>Bacteria</taxon>
        <taxon>Pseudomonadati</taxon>
        <taxon>Pseudomonadota</taxon>
        <taxon>Alphaproteobacteria</taxon>
        <taxon>Sphingomonadales</taxon>
        <taxon>Sphingomonadaceae</taxon>
        <taxon>Novosphingobium</taxon>
    </lineage>
</organism>
<dbReference type="PANTHER" id="PTHR24221">
    <property type="entry name" value="ATP-BINDING CASSETTE SUB-FAMILY B"/>
    <property type="match status" value="1"/>
</dbReference>
<dbReference type="Gene3D" id="3.40.50.300">
    <property type="entry name" value="P-loop containing nucleotide triphosphate hydrolases"/>
    <property type="match status" value="1"/>
</dbReference>
<dbReference type="Pfam" id="PF00005">
    <property type="entry name" value="ABC_tran"/>
    <property type="match status" value="1"/>
</dbReference>
<dbReference type="EMBL" id="JACIDX010000009">
    <property type="protein sequence ID" value="MBB3955604.1"/>
    <property type="molecule type" value="Genomic_DNA"/>
</dbReference>
<evidence type="ECO:0000256" key="7">
    <source>
        <dbReference type="SAM" id="Phobius"/>
    </source>
</evidence>
<dbReference type="InterPro" id="IPR003439">
    <property type="entry name" value="ABC_transporter-like_ATP-bd"/>
</dbReference>
<feature type="transmembrane region" description="Helical" evidence="7">
    <location>
        <begin position="53"/>
        <end position="72"/>
    </location>
</feature>
<dbReference type="SMART" id="SM00382">
    <property type="entry name" value="AAA"/>
    <property type="match status" value="1"/>
</dbReference>
<evidence type="ECO:0000256" key="3">
    <source>
        <dbReference type="ARBA" id="ARBA00022741"/>
    </source>
</evidence>
<protein>
    <submittedName>
        <fullName evidence="10">ATP-binding cassette subfamily C protein CydC</fullName>
    </submittedName>
</protein>
<evidence type="ECO:0000313" key="10">
    <source>
        <dbReference type="EMBL" id="MBB3955604.1"/>
    </source>
</evidence>
<keyword evidence="4 10" id="KW-0067">ATP-binding</keyword>
<dbReference type="PROSITE" id="PS50929">
    <property type="entry name" value="ABC_TM1F"/>
    <property type="match status" value="1"/>
</dbReference>
<dbReference type="InterPro" id="IPR017871">
    <property type="entry name" value="ABC_transporter-like_CS"/>
</dbReference>
<dbReference type="InterPro" id="IPR003593">
    <property type="entry name" value="AAA+_ATPase"/>
</dbReference>
<keyword evidence="6 7" id="KW-0472">Membrane</keyword>
<dbReference type="Gene3D" id="1.20.1560.10">
    <property type="entry name" value="ABC transporter type 1, transmembrane domain"/>
    <property type="match status" value="1"/>
</dbReference>
<dbReference type="InterPro" id="IPR011527">
    <property type="entry name" value="ABC1_TM_dom"/>
</dbReference>
<evidence type="ECO:0000256" key="1">
    <source>
        <dbReference type="ARBA" id="ARBA00004651"/>
    </source>
</evidence>
<dbReference type="GO" id="GO:0005524">
    <property type="term" value="F:ATP binding"/>
    <property type="evidence" value="ECO:0007669"/>
    <property type="project" value="UniProtKB-KW"/>
</dbReference>
<keyword evidence="3" id="KW-0547">Nucleotide-binding</keyword>
<dbReference type="InterPro" id="IPR039421">
    <property type="entry name" value="Type_1_exporter"/>
</dbReference>
<dbReference type="RefSeq" id="WP_183626063.1">
    <property type="nucleotide sequence ID" value="NZ_JACIDX010000009.1"/>
</dbReference>
<dbReference type="GO" id="GO:0016887">
    <property type="term" value="F:ATP hydrolysis activity"/>
    <property type="evidence" value="ECO:0007669"/>
    <property type="project" value="InterPro"/>
</dbReference>
<dbReference type="GO" id="GO:0034040">
    <property type="term" value="F:ATPase-coupled lipid transmembrane transporter activity"/>
    <property type="evidence" value="ECO:0007669"/>
    <property type="project" value="TreeGrafter"/>
</dbReference>
<comment type="subcellular location">
    <subcellularLocation>
        <location evidence="1">Cell membrane</location>
        <topology evidence="1">Multi-pass membrane protein</topology>
    </subcellularLocation>
</comment>
<keyword evidence="5 7" id="KW-1133">Transmembrane helix</keyword>
<evidence type="ECO:0000256" key="4">
    <source>
        <dbReference type="ARBA" id="ARBA00022840"/>
    </source>
</evidence>
<comment type="caution">
    <text evidence="10">The sequence shown here is derived from an EMBL/GenBank/DDBJ whole genome shotgun (WGS) entry which is preliminary data.</text>
</comment>
<gene>
    <name evidence="10" type="ORF">GGR38_002560</name>
</gene>
<name>A0A7W6CFJ6_9SPHN</name>
<feature type="domain" description="ABC transmembrane type-1" evidence="9">
    <location>
        <begin position="23"/>
        <end position="264"/>
    </location>
</feature>
<accession>A0A7W6CFJ6</accession>
<dbReference type="GO" id="GO:0005886">
    <property type="term" value="C:plasma membrane"/>
    <property type="evidence" value="ECO:0007669"/>
    <property type="project" value="UniProtKB-SubCell"/>
</dbReference>
<dbReference type="SUPFAM" id="SSF90123">
    <property type="entry name" value="ABC transporter transmembrane region"/>
    <property type="match status" value="1"/>
</dbReference>
<dbReference type="PANTHER" id="PTHR24221:SF654">
    <property type="entry name" value="ATP-BINDING CASSETTE SUB-FAMILY B MEMBER 6"/>
    <property type="match status" value="1"/>
</dbReference>
<evidence type="ECO:0000259" key="8">
    <source>
        <dbReference type="PROSITE" id="PS50893"/>
    </source>
</evidence>
<feature type="domain" description="ABC transporter" evidence="8">
    <location>
        <begin position="305"/>
        <end position="512"/>
    </location>
</feature>
<dbReference type="AlphaFoldDB" id="A0A7W6CFJ6"/>
<dbReference type="Proteomes" id="UP000548867">
    <property type="component" value="Unassembled WGS sequence"/>
</dbReference>
<keyword evidence="11" id="KW-1185">Reference proteome</keyword>
<dbReference type="GO" id="GO:0140359">
    <property type="term" value="F:ABC-type transporter activity"/>
    <property type="evidence" value="ECO:0007669"/>
    <property type="project" value="InterPro"/>
</dbReference>
<keyword evidence="2 7" id="KW-0812">Transmembrane</keyword>
<dbReference type="SUPFAM" id="SSF52540">
    <property type="entry name" value="P-loop containing nucleoside triphosphate hydrolases"/>
    <property type="match status" value="1"/>
</dbReference>
<evidence type="ECO:0000313" key="11">
    <source>
        <dbReference type="Proteomes" id="UP000548867"/>
    </source>
</evidence>